<protein>
    <recommendedName>
        <fullName evidence="3 11">Alpha-mannosidase</fullName>
        <ecNumber evidence="11">3.2.1.-</ecNumber>
    </recommendedName>
</protein>
<dbReference type="FunFam" id="1.20.1270.50:FF:000002">
    <property type="entry name" value="Alpha-mannosidase"/>
    <property type="match status" value="1"/>
</dbReference>
<dbReference type="InterPro" id="IPR048534">
    <property type="entry name" value="Man2a1-like_dom"/>
</dbReference>
<dbReference type="SUPFAM" id="SSF88688">
    <property type="entry name" value="Families 57/38 glycoside transferase middle domain"/>
    <property type="match status" value="1"/>
</dbReference>
<dbReference type="Gene3D" id="2.60.40.1360">
    <property type="match status" value="1"/>
</dbReference>
<dbReference type="InterPro" id="IPR011682">
    <property type="entry name" value="Glyco_hydro_38_C"/>
</dbReference>
<evidence type="ECO:0000256" key="6">
    <source>
        <dbReference type="ARBA" id="ARBA00022801"/>
    </source>
</evidence>
<evidence type="ECO:0000256" key="12">
    <source>
        <dbReference type="SAM" id="Phobius"/>
    </source>
</evidence>
<dbReference type="SUPFAM" id="SSF74650">
    <property type="entry name" value="Galactose mutarotase-like"/>
    <property type="match status" value="1"/>
</dbReference>
<dbReference type="Gene3D" id="2.60.40.1180">
    <property type="entry name" value="Golgi alpha-mannosidase II"/>
    <property type="match status" value="1"/>
</dbReference>
<evidence type="ECO:0000313" key="14">
    <source>
        <dbReference type="EMBL" id="KAG8385027.1"/>
    </source>
</evidence>
<keyword evidence="12" id="KW-1133">Transmembrane helix</keyword>
<dbReference type="Pfam" id="PF01074">
    <property type="entry name" value="Glyco_hydro_38N"/>
    <property type="match status" value="1"/>
</dbReference>
<sequence>MNDYYYASSLLLKKKMKKVLHLYSTVFFFFFFFPLQVHSTYIPYNTSSRTVPSKINVHLVPHSHDDVGWLKTVDQYYVGANNSIRVPSTYPSPPPLLLLIIPTYLPSFMNHDLSIHLFMTQSQGACVQNVLDSVISALLDDNNRKFIYAFFQRWWRQQSDTLKAKVKHLVNSGQLEFINGGMCMHDEATPHYIDLIDQTTLGHLFILDEFGMKPRVGWQIDPFGHSAVQAYLLGAELGFDSLFFARIDYQDRAKRKNDRTLEVVWRGSRSLSSSSQVYLSENARPICLDYFVCAVTAIFISDIFTGIFPVHYDPPEGFTFEINDVSAPIQDDDLLFDYNVEERVNDFVAAAVAQANVTRTNHIMWNMGTDFRYQYAVSWFRQMDKFIHYVNLDGRVNALYSTPSIYTDAKYAANEIWPLKTGDFFPYADRENAYWTGYFTSRPALKGYVRMLSGYYLAARQLELFKGRDGSGPSTDILADALAIAQHHDAVSGTERQHVAADYALRLSIGYKEVPLLWLENIQNVESFLKLHLLLYEFLCLYPYMLNPGSHTVYQAAEKVVASSLAMLTGSKLSSMYKDSVPEIQQCSLLNISYCPPSEANFTDEKSLVIIAYNPLGWKREEVVRIPVFSENLVVLDSAGREIESQLFPLSNTSLLTKNYHIKAYLGISADSLARYWLAFSASLPPLGFSTYVVSIAKTTEARSVVSTVYSPEETAGETFEIGQGNLKLLYSVDDRKLTQYTNTRNSVSYSAEALVFSNWRNIDWSNRCYCGFCCAHNADGFISASTVKVTTLAEQSYSYYSGYNGTDRVFQVPLAVMRGPLLDEVHQQVNPWLHQVPSANIKFMQVTRVYKGKEHAELEFTIGPIPVDDGFGKEIIAQISTTLNTNKTFYTDSNGRDFIKRIRDYRDDWDLDVHQPVAGNYYPINLGMYLEDETLEVSVLVDRAVGGSSLVDGQIELMLHRRLLNDDSRGVGEALNEEVCVLNNCKGLTIQGKFYFRIDPRGEGAKWRRTFGQEVYSPLLLAFSEEDGNNWMSSRITTFSAIDPSYSLPDNIAVITLQELQSGKVLLRLAHLYETGEDKNYSVVTSVELKKLFPNTKIMKVTEMSLSGNQERVEMEKKKLDWKVEKEEETKVVRGGAIDPVKLVAELAPMEIRTFIIELNNLKVYGS</sequence>
<dbReference type="GO" id="GO:0030246">
    <property type="term" value="F:carbohydrate binding"/>
    <property type="evidence" value="ECO:0007669"/>
    <property type="project" value="InterPro"/>
</dbReference>
<dbReference type="Gene3D" id="2.70.98.30">
    <property type="entry name" value="Golgi alpha-mannosidase II, domain 4"/>
    <property type="match status" value="1"/>
</dbReference>
<evidence type="ECO:0000256" key="3">
    <source>
        <dbReference type="ARBA" id="ARBA00012752"/>
    </source>
</evidence>
<dbReference type="CDD" id="cd10810">
    <property type="entry name" value="GH38N_AMII_LAM_like"/>
    <property type="match status" value="1"/>
</dbReference>
<keyword evidence="9" id="KW-0325">Glycoprotein</keyword>
<feature type="domain" description="Glycoside hydrolase family 38 central" evidence="13">
    <location>
        <begin position="433"/>
        <end position="507"/>
    </location>
</feature>
<dbReference type="Pfam" id="PF17677">
    <property type="entry name" value="Glyco_hydro38C2"/>
    <property type="match status" value="1"/>
</dbReference>
<organism evidence="14 15">
    <name type="scientific">Buddleja alternifolia</name>
    <dbReference type="NCBI Taxonomy" id="168488"/>
    <lineage>
        <taxon>Eukaryota</taxon>
        <taxon>Viridiplantae</taxon>
        <taxon>Streptophyta</taxon>
        <taxon>Embryophyta</taxon>
        <taxon>Tracheophyta</taxon>
        <taxon>Spermatophyta</taxon>
        <taxon>Magnoliopsida</taxon>
        <taxon>eudicotyledons</taxon>
        <taxon>Gunneridae</taxon>
        <taxon>Pentapetalae</taxon>
        <taxon>asterids</taxon>
        <taxon>lamiids</taxon>
        <taxon>Lamiales</taxon>
        <taxon>Scrophulariaceae</taxon>
        <taxon>Buddlejeae</taxon>
        <taxon>Buddleja</taxon>
    </lineage>
</organism>
<keyword evidence="7 11" id="KW-0862">Zinc</keyword>
<name>A0AAV6XY09_9LAMI</name>
<dbReference type="GO" id="GO:0006013">
    <property type="term" value="P:mannose metabolic process"/>
    <property type="evidence" value="ECO:0007669"/>
    <property type="project" value="InterPro"/>
</dbReference>
<dbReference type="InterPro" id="IPR041147">
    <property type="entry name" value="GH38_C"/>
</dbReference>
<evidence type="ECO:0000256" key="7">
    <source>
        <dbReference type="ARBA" id="ARBA00022833"/>
    </source>
</evidence>
<dbReference type="InterPro" id="IPR000602">
    <property type="entry name" value="Glyco_hydro_38_N"/>
</dbReference>
<evidence type="ECO:0000313" key="15">
    <source>
        <dbReference type="Proteomes" id="UP000826271"/>
    </source>
</evidence>
<evidence type="ECO:0000259" key="13">
    <source>
        <dbReference type="SMART" id="SM00872"/>
    </source>
</evidence>
<dbReference type="InterPro" id="IPR028995">
    <property type="entry name" value="Glyco_hydro_57/38_cen_sf"/>
</dbReference>
<accession>A0AAV6XY09</accession>
<keyword evidence="10 11" id="KW-0326">Glycosidase</keyword>
<dbReference type="SUPFAM" id="SSF88713">
    <property type="entry name" value="Glycoside hydrolase/deacetylase"/>
    <property type="match status" value="1"/>
</dbReference>
<dbReference type="Gene3D" id="3.20.110.10">
    <property type="entry name" value="Glycoside hydrolase 38, N terminal domain"/>
    <property type="match status" value="1"/>
</dbReference>
<dbReference type="Pfam" id="PF21260">
    <property type="entry name" value="Laman-like_dom"/>
    <property type="match status" value="1"/>
</dbReference>
<dbReference type="FunFam" id="2.60.40.1180:FF:000015">
    <property type="entry name" value="Alpha-mannosidase"/>
    <property type="match status" value="1"/>
</dbReference>
<dbReference type="FunFam" id="2.60.40.1360:FF:000001">
    <property type="entry name" value="Alpha-mannosidase"/>
    <property type="match status" value="1"/>
</dbReference>
<proteinExistence type="inferred from homology"/>
<dbReference type="EC" id="3.2.1.-" evidence="11"/>
<evidence type="ECO:0000256" key="4">
    <source>
        <dbReference type="ARBA" id="ARBA00022723"/>
    </source>
</evidence>
<evidence type="ECO:0000256" key="9">
    <source>
        <dbReference type="ARBA" id="ARBA00023180"/>
    </source>
</evidence>
<evidence type="ECO:0000256" key="5">
    <source>
        <dbReference type="ARBA" id="ARBA00022729"/>
    </source>
</evidence>
<keyword evidence="4 11" id="KW-0479">Metal-binding</keyword>
<dbReference type="InterPro" id="IPR050843">
    <property type="entry name" value="Glycosyl_Hydrlase_38"/>
</dbReference>
<dbReference type="Proteomes" id="UP000826271">
    <property type="component" value="Unassembled WGS sequence"/>
</dbReference>
<dbReference type="InterPro" id="IPR011013">
    <property type="entry name" value="Gal_mutarotase_sf_dom"/>
</dbReference>
<keyword evidence="8" id="KW-1015">Disulfide bond</keyword>
<evidence type="ECO:0000256" key="1">
    <source>
        <dbReference type="ARBA" id="ARBA00000365"/>
    </source>
</evidence>
<keyword evidence="12" id="KW-0472">Membrane</keyword>
<dbReference type="Pfam" id="PF09261">
    <property type="entry name" value="Alpha-mann_mid"/>
    <property type="match status" value="1"/>
</dbReference>
<dbReference type="GO" id="GO:0004559">
    <property type="term" value="F:alpha-mannosidase activity"/>
    <property type="evidence" value="ECO:0007669"/>
    <property type="project" value="UniProtKB-EC"/>
</dbReference>
<keyword evidence="6 11" id="KW-0378">Hydrolase</keyword>
<dbReference type="InterPro" id="IPR027291">
    <property type="entry name" value="Glyco_hydro_38_N_sf"/>
</dbReference>
<dbReference type="SMART" id="SM00872">
    <property type="entry name" value="Alpha-mann_mid"/>
    <property type="match status" value="1"/>
</dbReference>
<dbReference type="FunFam" id="1.20.1270.50:FF:000003">
    <property type="entry name" value="Alpha-mannosidase"/>
    <property type="match status" value="1"/>
</dbReference>
<dbReference type="EMBL" id="WHWC01000004">
    <property type="protein sequence ID" value="KAG8385027.1"/>
    <property type="molecule type" value="Genomic_DNA"/>
</dbReference>
<gene>
    <name evidence="14" type="ORF">BUALT_Bualt04G0180200</name>
</gene>
<evidence type="ECO:0000256" key="11">
    <source>
        <dbReference type="RuleBase" id="RU361199"/>
    </source>
</evidence>
<dbReference type="PANTHER" id="PTHR11607">
    <property type="entry name" value="ALPHA-MANNOSIDASE"/>
    <property type="match status" value="1"/>
</dbReference>
<keyword evidence="12" id="KW-0812">Transmembrane</keyword>
<dbReference type="InterPro" id="IPR013780">
    <property type="entry name" value="Glyco_hydro_b"/>
</dbReference>
<comment type="caution">
    <text evidence="14">The sequence shown here is derived from an EMBL/GenBank/DDBJ whole genome shotgun (WGS) entry which is preliminary data.</text>
</comment>
<dbReference type="Gene3D" id="1.20.1270.50">
    <property type="entry name" value="Glycoside hydrolase family 38, central domain"/>
    <property type="match status" value="2"/>
</dbReference>
<reference evidence="14" key="1">
    <citation type="submission" date="2019-10" db="EMBL/GenBank/DDBJ databases">
        <authorList>
            <person name="Zhang R."/>
            <person name="Pan Y."/>
            <person name="Wang J."/>
            <person name="Ma R."/>
            <person name="Yu S."/>
        </authorList>
    </citation>
    <scope>NUCLEOTIDE SEQUENCE</scope>
    <source>
        <strain evidence="14">LA-IB0</strain>
        <tissue evidence="14">Leaf</tissue>
    </source>
</reference>
<evidence type="ECO:0000256" key="10">
    <source>
        <dbReference type="ARBA" id="ARBA00023295"/>
    </source>
</evidence>
<dbReference type="AlphaFoldDB" id="A0AAV6XY09"/>
<comment type="cofactor">
    <cofactor evidence="11">
        <name>Zn(2+)</name>
        <dbReference type="ChEBI" id="CHEBI:29105"/>
    </cofactor>
    <text evidence="11">Binds 1 zinc ion per subunit.</text>
</comment>
<dbReference type="PANTHER" id="PTHR11607:SF60">
    <property type="entry name" value="ALPHA-MANNOSIDASE"/>
    <property type="match status" value="1"/>
</dbReference>
<comment type="similarity">
    <text evidence="2 11">Belongs to the glycosyl hydrolase 38 family.</text>
</comment>
<keyword evidence="15" id="KW-1185">Reference proteome</keyword>
<dbReference type="Pfam" id="PF07748">
    <property type="entry name" value="Glyco_hydro_38C"/>
    <property type="match status" value="1"/>
</dbReference>
<feature type="transmembrane region" description="Helical" evidence="12">
    <location>
        <begin position="20"/>
        <end position="37"/>
    </location>
</feature>
<dbReference type="InterPro" id="IPR015341">
    <property type="entry name" value="Glyco_hydro_38_cen"/>
</dbReference>
<dbReference type="GO" id="GO:0046872">
    <property type="term" value="F:metal ion binding"/>
    <property type="evidence" value="ECO:0007669"/>
    <property type="project" value="UniProtKB-KW"/>
</dbReference>
<evidence type="ECO:0000256" key="8">
    <source>
        <dbReference type="ARBA" id="ARBA00023157"/>
    </source>
</evidence>
<comment type="catalytic activity">
    <reaction evidence="1">
        <text>Hydrolysis of terminal, non-reducing alpha-D-mannose residues in alpha-D-mannosides.</text>
        <dbReference type="EC" id="3.2.1.24"/>
    </reaction>
</comment>
<keyword evidence="5" id="KW-0732">Signal</keyword>
<dbReference type="InterPro" id="IPR037094">
    <property type="entry name" value="Glyco_hydro_38_cen_sf"/>
</dbReference>
<evidence type="ECO:0000256" key="2">
    <source>
        <dbReference type="ARBA" id="ARBA00009792"/>
    </source>
</evidence>
<dbReference type="InterPro" id="IPR011330">
    <property type="entry name" value="Glyco_hydro/deAcase_b/a-brl"/>
</dbReference>